<name>A0A1A8TBV4_9GAMM</name>
<dbReference type="EMBL" id="FLOC01000006">
    <property type="protein sequence ID" value="SBS29302.1"/>
    <property type="molecule type" value="Genomic_DNA"/>
</dbReference>
<reference evidence="1 2" key="1">
    <citation type="submission" date="2016-06" db="EMBL/GenBank/DDBJ databases">
        <authorList>
            <person name="Kjaerup R.B."/>
            <person name="Dalgaard T.S."/>
            <person name="Juul-Madsen H.R."/>
        </authorList>
    </citation>
    <scope>NUCLEOTIDE SEQUENCE [LARGE SCALE GENOMIC DNA]</scope>
    <source>
        <strain evidence="1 2">CECT 5080</strain>
    </source>
</reference>
<dbReference type="OrthoDB" id="7060607at2"/>
<dbReference type="AlphaFoldDB" id="A0A1A8TBV4"/>
<dbReference type="Proteomes" id="UP000092627">
    <property type="component" value="Unassembled WGS sequence"/>
</dbReference>
<evidence type="ECO:0000313" key="2">
    <source>
        <dbReference type="Proteomes" id="UP000092627"/>
    </source>
</evidence>
<protein>
    <recommendedName>
        <fullName evidence="3">ApeA N-terminal domain-containing protein</fullName>
    </recommendedName>
</protein>
<keyword evidence="2" id="KW-1185">Reference proteome</keyword>
<evidence type="ECO:0000313" key="1">
    <source>
        <dbReference type="EMBL" id="SBS29302.1"/>
    </source>
</evidence>
<proteinExistence type="predicted"/>
<accession>A0A1A8TBV4</accession>
<dbReference type="RefSeq" id="WP_067207707.1">
    <property type="nucleotide sequence ID" value="NZ_FLOC01000006.1"/>
</dbReference>
<evidence type="ECO:0008006" key="3">
    <source>
        <dbReference type="Google" id="ProtNLM"/>
    </source>
</evidence>
<organism evidence="1 2">
    <name type="scientific">Marinomonas aquimarina</name>
    <dbReference type="NCBI Taxonomy" id="295068"/>
    <lineage>
        <taxon>Bacteria</taxon>
        <taxon>Pseudomonadati</taxon>
        <taxon>Pseudomonadota</taxon>
        <taxon>Gammaproteobacteria</taxon>
        <taxon>Oceanospirillales</taxon>
        <taxon>Oceanospirillaceae</taxon>
        <taxon>Marinomonas</taxon>
    </lineage>
</organism>
<gene>
    <name evidence="1" type="ORF">MAQ5080_01353</name>
</gene>
<sequence>MDSYYREKVSFDAKLLDLSGREVLVDCNLRLPAIWGEKVEINIGIPHSEMPINVFENPCQLSSLQDAPNYRVEMGEVCYRKITTGLHQARKFGLSPIILTHVAHLKIVDQCPNGESKFYICITPNDYLSDNTSLDSSQMLEELTSFHCSTLGEIKLQRYWVKSRVSSSNDYALKSGYWLEVSADMHKYEANQILQMISPILDILSIIFRQRVSVVGWQSLQSGVRTRYWIYPIEPSETHYAGLEPKKYVASINDLSEVVNKAIHTHKLLQGRGRQWLFFLSYGLSPAIQLQDAERFMSLFRTLEKISSESYEPKAPTDANKVAAEMLQDLADSMEEMGLDTSSRMKGFAKMLTNGDSPLADKIINFLNAHSVSFKDLWDIEGKKKGLIGIRNKLAHGGAHYINHQSLAVATFHLSVLAERVACTLLEIPWKESHRREMRDEWLDPSYVQVLQNEVLKVKNVYEEKHGTAK</sequence>